<reference evidence="6" key="1">
    <citation type="journal article" date="2020" name="New Phytol.">
        <title>Comparative genomics reveals dynamic genome evolution in host specialist ectomycorrhizal fungi.</title>
        <authorList>
            <person name="Lofgren L.A."/>
            <person name="Nguyen N.H."/>
            <person name="Vilgalys R."/>
            <person name="Ruytinx J."/>
            <person name="Liao H.L."/>
            <person name="Branco S."/>
            <person name="Kuo A."/>
            <person name="LaButti K."/>
            <person name="Lipzen A."/>
            <person name="Andreopoulos W."/>
            <person name="Pangilinan J."/>
            <person name="Riley R."/>
            <person name="Hundley H."/>
            <person name="Na H."/>
            <person name="Barry K."/>
            <person name="Grigoriev I.V."/>
            <person name="Stajich J.E."/>
            <person name="Kennedy P.G."/>
        </authorList>
    </citation>
    <scope>NUCLEOTIDE SEQUENCE</scope>
    <source>
        <strain evidence="6">FC203</strain>
    </source>
</reference>
<evidence type="ECO:0000256" key="1">
    <source>
        <dbReference type="ARBA" id="ARBA00022723"/>
    </source>
</evidence>
<dbReference type="AlphaFoldDB" id="A0AAD4E7D5"/>
<proteinExistence type="predicted"/>
<dbReference type="FunFam" id="3.30.160.60:FF:000065">
    <property type="entry name" value="B-cell CLL/lymphoma 6, member B"/>
    <property type="match status" value="1"/>
</dbReference>
<sequence length="209" mass="23608">MEEVRALWGRAIFSVKCFLQDEGLALFLDKTFVHNKEIPIEEVSEAALLQALEKYLAIPPTEASSGIEDHPEPSQDDPTEIGVPDDAQECGWMNDATHEVCSELVPAGRPPMLLHLNKAHDIRGPETTEVECMWVVLKSGYKLPCGKKFQRRNIPRHIGTHLGLRFPCEQCEKSFTRSDSLRSHERDNHMVQDTSTTDAELYSWPGQVL</sequence>
<evidence type="ECO:0000313" key="6">
    <source>
        <dbReference type="EMBL" id="KAG1900950.1"/>
    </source>
</evidence>
<dbReference type="EMBL" id="JABBWK010000024">
    <property type="protein sequence ID" value="KAG1900950.1"/>
    <property type="molecule type" value="Genomic_DNA"/>
</dbReference>
<name>A0AAD4E7D5_9AGAM</name>
<organism evidence="6 7">
    <name type="scientific">Suillus fuscotomentosus</name>
    <dbReference type="NCBI Taxonomy" id="1912939"/>
    <lineage>
        <taxon>Eukaryota</taxon>
        <taxon>Fungi</taxon>
        <taxon>Dikarya</taxon>
        <taxon>Basidiomycota</taxon>
        <taxon>Agaricomycotina</taxon>
        <taxon>Agaricomycetes</taxon>
        <taxon>Agaricomycetidae</taxon>
        <taxon>Boletales</taxon>
        <taxon>Suillineae</taxon>
        <taxon>Suillaceae</taxon>
        <taxon>Suillus</taxon>
    </lineage>
</organism>
<gene>
    <name evidence="6" type="ORF">F5891DRAFT_274507</name>
</gene>
<dbReference type="SUPFAM" id="SSF57667">
    <property type="entry name" value="beta-beta-alpha zinc fingers"/>
    <property type="match status" value="1"/>
</dbReference>
<dbReference type="PROSITE" id="PS00028">
    <property type="entry name" value="ZINC_FINGER_C2H2_1"/>
    <property type="match status" value="1"/>
</dbReference>
<protein>
    <recommendedName>
        <fullName evidence="5">C2H2-type domain-containing protein</fullName>
    </recommendedName>
</protein>
<evidence type="ECO:0000259" key="5">
    <source>
        <dbReference type="PROSITE" id="PS50157"/>
    </source>
</evidence>
<dbReference type="GeneID" id="64665461"/>
<keyword evidence="1" id="KW-0479">Metal-binding</keyword>
<dbReference type="SMART" id="SM00355">
    <property type="entry name" value="ZnF_C2H2"/>
    <property type="match status" value="1"/>
</dbReference>
<keyword evidence="3" id="KW-0862">Zinc</keyword>
<dbReference type="Proteomes" id="UP001195769">
    <property type="component" value="Unassembled WGS sequence"/>
</dbReference>
<evidence type="ECO:0000313" key="7">
    <source>
        <dbReference type="Proteomes" id="UP001195769"/>
    </source>
</evidence>
<dbReference type="GO" id="GO:0008270">
    <property type="term" value="F:zinc ion binding"/>
    <property type="evidence" value="ECO:0007669"/>
    <property type="project" value="UniProtKB-KW"/>
</dbReference>
<keyword evidence="2 4" id="KW-0863">Zinc-finger</keyword>
<dbReference type="PROSITE" id="PS50157">
    <property type="entry name" value="ZINC_FINGER_C2H2_2"/>
    <property type="match status" value="1"/>
</dbReference>
<evidence type="ECO:0000256" key="3">
    <source>
        <dbReference type="ARBA" id="ARBA00022833"/>
    </source>
</evidence>
<keyword evidence="7" id="KW-1185">Reference proteome</keyword>
<dbReference type="InterPro" id="IPR013087">
    <property type="entry name" value="Znf_C2H2_type"/>
</dbReference>
<evidence type="ECO:0000256" key="4">
    <source>
        <dbReference type="PROSITE-ProRule" id="PRU00042"/>
    </source>
</evidence>
<dbReference type="Gene3D" id="3.30.160.60">
    <property type="entry name" value="Classic Zinc Finger"/>
    <property type="match status" value="1"/>
</dbReference>
<dbReference type="InterPro" id="IPR036236">
    <property type="entry name" value="Znf_C2H2_sf"/>
</dbReference>
<feature type="domain" description="C2H2-type" evidence="5">
    <location>
        <begin position="166"/>
        <end position="194"/>
    </location>
</feature>
<evidence type="ECO:0000256" key="2">
    <source>
        <dbReference type="ARBA" id="ARBA00022771"/>
    </source>
</evidence>
<accession>A0AAD4E7D5</accession>
<dbReference type="RefSeq" id="XP_041226526.1">
    <property type="nucleotide sequence ID" value="XM_041371163.1"/>
</dbReference>
<comment type="caution">
    <text evidence="6">The sequence shown here is derived from an EMBL/GenBank/DDBJ whole genome shotgun (WGS) entry which is preliminary data.</text>
</comment>